<keyword evidence="2" id="KW-1185">Reference proteome</keyword>
<proteinExistence type="predicted"/>
<reference evidence="1" key="1">
    <citation type="submission" date="2022-03" db="EMBL/GenBank/DDBJ databases">
        <authorList>
            <person name="Lindestad O."/>
        </authorList>
    </citation>
    <scope>NUCLEOTIDE SEQUENCE</scope>
</reference>
<comment type="caution">
    <text evidence="1">The sequence shown here is derived from an EMBL/GenBank/DDBJ whole genome shotgun (WGS) entry which is preliminary data.</text>
</comment>
<evidence type="ECO:0000313" key="1">
    <source>
        <dbReference type="EMBL" id="CAH2260568.1"/>
    </source>
</evidence>
<gene>
    <name evidence="1" type="primary">jg18266</name>
    <name evidence="1" type="ORF">PAEG_LOCUS23757</name>
</gene>
<dbReference type="OrthoDB" id="5419617at2759"/>
<accession>A0A8S4SDF9</accession>
<name>A0A8S4SDF9_9NEOP</name>
<protein>
    <submittedName>
        <fullName evidence="1">Jg18266 protein</fullName>
    </submittedName>
</protein>
<dbReference type="EMBL" id="CAKXAJ010026167">
    <property type="protein sequence ID" value="CAH2260568.1"/>
    <property type="molecule type" value="Genomic_DNA"/>
</dbReference>
<evidence type="ECO:0000313" key="2">
    <source>
        <dbReference type="Proteomes" id="UP000838756"/>
    </source>
</evidence>
<dbReference type="AlphaFoldDB" id="A0A8S4SDF9"/>
<organism evidence="1 2">
    <name type="scientific">Pararge aegeria aegeria</name>
    <dbReference type="NCBI Taxonomy" id="348720"/>
    <lineage>
        <taxon>Eukaryota</taxon>
        <taxon>Metazoa</taxon>
        <taxon>Ecdysozoa</taxon>
        <taxon>Arthropoda</taxon>
        <taxon>Hexapoda</taxon>
        <taxon>Insecta</taxon>
        <taxon>Pterygota</taxon>
        <taxon>Neoptera</taxon>
        <taxon>Endopterygota</taxon>
        <taxon>Lepidoptera</taxon>
        <taxon>Glossata</taxon>
        <taxon>Ditrysia</taxon>
        <taxon>Papilionoidea</taxon>
        <taxon>Nymphalidae</taxon>
        <taxon>Satyrinae</taxon>
        <taxon>Satyrini</taxon>
        <taxon>Parargina</taxon>
        <taxon>Pararge</taxon>
    </lineage>
</organism>
<dbReference type="Proteomes" id="UP000838756">
    <property type="component" value="Unassembled WGS sequence"/>
</dbReference>
<sequence>MGNVAADELARLATSLKVVGQEPIIPIPFSEYKTWLHKQTQSSHLELKKESRINENEACIEADETPTHVMLRYRGVAEGRVAYFGSPASLPEAFGDLGGLLSFWSELGWLE</sequence>